<dbReference type="OrthoDB" id="284184at2759"/>
<dbReference type="InterPro" id="IPR000073">
    <property type="entry name" value="AB_hydrolase_1"/>
</dbReference>
<keyword evidence="1" id="KW-0378">Hydrolase</keyword>
<comment type="similarity">
    <text evidence="2">Belongs to the AB hydrolase superfamily. Epoxide hydrolase family.</text>
</comment>
<sequence length="299" mass="34380">MDAISFRDVKTSRGFTYHYYFSTGTDWLKPTILFVHGFPCSALHWRKVIPVFREKGYGIIVPDMLGYGGTDKPTETEAYKLSGLCQDLVDILDAHKLDKVVAIGHDCPPAPSTDFNKIMEHTTRMVGYELFGYWEFFAEENSPRTIDEHWDSFLCLMYPDDPLLWKTDMGPRGKFKEWVEQNKKAPLLSTMTPEDIECATLVRKNGFAGPVNYYRTLLTSVAADDNKLVPQERYTIHQPVLYVGCTRDAINVFSYALQPTQQFCKNLSVKEIDTGHWVLLEKPEELTLMLLEWVEGLRL</sequence>
<gene>
    <name evidence="4" type="ORF">EIP91_011715</name>
</gene>
<dbReference type="InterPro" id="IPR029058">
    <property type="entry name" value="AB_hydrolase_fold"/>
</dbReference>
<evidence type="ECO:0000256" key="2">
    <source>
        <dbReference type="ARBA" id="ARBA00038334"/>
    </source>
</evidence>
<dbReference type="STRING" id="92696.A0A4V2MXS2"/>
<accession>A0A4V2MXS2</accession>
<evidence type="ECO:0000259" key="3">
    <source>
        <dbReference type="Pfam" id="PF00561"/>
    </source>
</evidence>
<dbReference type="SUPFAM" id="SSF53474">
    <property type="entry name" value="alpha/beta-Hydrolases"/>
    <property type="match status" value="1"/>
</dbReference>
<proteinExistence type="inferred from homology"/>
<dbReference type="Pfam" id="PF00561">
    <property type="entry name" value="Abhydrolase_1"/>
    <property type="match status" value="1"/>
</dbReference>
<name>A0A4V2MXS2_9APHY</name>
<dbReference type="PRINTS" id="PR00412">
    <property type="entry name" value="EPOXHYDRLASE"/>
</dbReference>
<dbReference type="InterPro" id="IPR000639">
    <property type="entry name" value="Epox_hydrolase-like"/>
</dbReference>
<feature type="domain" description="AB hydrolase-1" evidence="3">
    <location>
        <begin position="30"/>
        <end position="107"/>
    </location>
</feature>
<reference evidence="4 5" key="1">
    <citation type="submission" date="2018-11" db="EMBL/GenBank/DDBJ databases">
        <title>Genome assembly of Steccherinum ochraceum LE-BIN_3174, the white-rot fungus of the Steccherinaceae family (The Residual Polyporoid clade, Polyporales, Basidiomycota).</title>
        <authorList>
            <person name="Fedorova T.V."/>
            <person name="Glazunova O.A."/>
            <person name="Landesman E.O."/>
            <person name="Moiseenko K.V."/>
            <person name="Psurtseva N.V."/>
            <person name="Savinova O.S."/>
            <person name="Shakhova N.V."/>
            <person name="Tyazhelova T.V."/>
            <person name="Vasina D.V."/>
        </authorList>
    </citation>
    <scope>NUCLEOTIDE SEQUENCE [LARGE SCALE GENOMIC DNA]</scope>
    <source>
        <strain evidence="4 5">LE-BIN_3174</strain>
    </source>
</reference>
<keyword evidence="5" id="KW-1185">Reference proteome</keyword>
<dbReference type="Proteomes" id="UP000292702">
    <property type="component" value="Unassembled WGS sequence"/>
</dbReference>
<dbReference type="Gene3D" id="3.40.50.1820">
    <property type="entry name" value="alpha/beta hydrolase"/>
    <property type="match status" value="2"/>
</dbReference>
<dbReference type="PANTHER" id="PTHR43329">
    <property type="entry name" value="EPOXIDE HYDROLASE"/>
    <property type="match status" value="1"/>
</dbReference>
<comment type="caution">
    <text evidence="4">The sequence shown here is derived from an EMBL/GenBank/DDBJ whole genome shotgun (WGS) entry which is preliminary data.</text>
</comment>
<dbReference type="GO" id="GO:0016787">
    <property type="term" value="F:hydrolase activity"/>
    <property type="evidence" value="ECO:0007669"/>
    <property type="project" value="UniProtKB-KW"/>
</dbReference>
<protein>
    <recommendedName>
        <fullName evidence="3">AB hydrolase-1 domain-containing protein</fullName>
    </recommendedName>
</protein>
<dbReference type="EMBL" id="RWJN01000008">
    <property type="protein sequence ID" value="TCD71237.1"/>
    <property type="molecule type" value="Genomic_DNA"/>
</dbReference>
<organism evidence="4 5">
    <name type="scientific">Steccherinum ochraceum</name>
    <dbReference type="NCBI Taxonomy" id="92696"/>
    <lineage>
        <taxon>Eukaryota</taxon>
        <taxon>Fungi</taxon>
        <taxon>Dikarya</taxon>
        <taxon>Basidiomycota</taxon>
        <taxon>Agaricomycotina</taxon>
        <taxon>Agaricomycetes</taxon>
        <taxon>Polyporales</taxon>
        <taxon>Steccherinaceae</taxon>
        <taxon>Steccherinum</taxon>
    </lineage>
</organism>
<evidence type="ECO:0000313" key="5">
    <source>
        <dbReference type="Proteomes" id="UP000292702"/>
    </source>
</evidence>
<evidence type="ECO:0000313" key="4">
    <source>
        <dbReference type="EMBL" id="TCD71237.1"/>
    </source>
</evidence>
<dbReference type="AlphaFoldDB" id="A0A4V2MXS2"/>
<evidence type="ECO:0000256" key="1">
    <source>
        <dbReference type="ARBA" id="ARBA00022801"/>
    </source>
</evidence>